<feature type="region of interest" description="Disordered" evidence="4">
    <location>
        <begin position="924"/>
        <end position="1063"/>
    </location>
</feature>
<dbReference type="AlphaFoldDB" id="A0AAN8I335"/>
<feature type="compositionally biased region" description="Polar residues" evidence="4">
    <location>
        <begin position="1"/>
        <end position="15"/>
    </location>
</feature>
<feature type="compositionally biased region" description="Polar residues" evidence="4">
    <location>
        <begin position="550"/>
        <end position="563"/>
    </location>
</feature>
<feature type="compositionally biased region" description="Polar residues" evidence="4">
    <location>
        <begin position="841"/>
        <end position="852"/>
    </location>
</feature>
<dbReference type="Pfam" id="PF02187">
    <property type="entry name" value="GAS2"/>
    <property type="match status" value="1"/>
</dbReference>
<proteinExistence type="predicted"/>
<dbReference type="GO" id="GO:0005856">
    <property type="term" value="C:cytoskeleton"/>
    <property type="evidence" value="ECO:0007669"/>
    <property type="project" value="UniProtKB-SubCell"/>
</dbReference>
<dbReference type="GO" id="GO:0008017">
    <property type="term" value="F:microtubule binding"/>
    <property type="evidence" value="ECO:0007669"/>
    <property type="project" value="InterPro"/>
</dbReference>
<feature type="region of interest" description="Disordered" evidence="4">
    <location>
        <begin position="805"/>
        <end position="906"/>
    </location>
</feature>
<keyword evidence="3" id="KW-0206">Cytoskeleton</keyword>
<feature type="region of interest" description="Disordered" evidence="4">
    <location>
        <begin position="336"/>
        <end position="388"/>
    </location>
</feature>
<evidence type="ECO:0000256" key="4">
    <source>
        <dbReference type="SAM" id="MobiDB-lite"/>
    </source>
</evidence>
<feature type="compositionally biased region" description="Low complexity" evidence="4">
    <location>
        <begin position="862"/>
        <end position="887"/>
    </location>
</feature>
<feature type="compositionally biased region" description="Polar residues" evidence="4">
    <location>
        <begin position="939"/>
        <end position="951"/>
    </location>
</feature>
<feature type="compositionally biased region" description="Low complexity" evidence="4">
    <location>
        <begin position="24"/>
        <end position="39"/>
    </location>
</feature>
<reference evidence="6 7" key="1">
    <citation type="submission" date="2022-12" db="EMBL/GenBank/DDBJ databases">
        <title>Genomic features and morphological characterization of a novel Knufia sp. strain isolated from spacecraft assembly facility.</title>
        <authorList>
            <person name="Teixeira M."/>
            <person name="Chander A.M."/>
            <person name="Stajich J.E."/>
            <person name="Venkateswaran K."/>
        </authorList>
    </citation>
    <scope>NUCLEOTIDE SEQUENCE [LARGE SCALE GENOMIC DNA]</scope>
    <source>
        <strain evidence="6 7">FJI-L2-BK-P2</strain>
    </source>
</reference>
<dbReference type="InterPro" id="IPR003108">
    <property type="entry name" value="GAR_dom"/>
</dbReference>
<feature type="compositionally biased region" description="Low complexity" evidence="4">
    <location>
        <begin position="981"/>
        <end position="1022"/>
    </location>
</feature>
<comment type="caution">
    <text evidence="6">The sequence shown here is derived from an EMBL/GenBank/DDBJ whole genome shotgun (WGS) entry which is preliminary data.</text>
</comment>
<evidence type="ECO:0000256" key="3">
    <source>
        <dbReference type="ARBA" id="ARBA00023212"/>
    </source>
</evidence>
<comment type="subcellular location">
    <subcellularLocation>
        <location evidence="1">Cytoplasm</location>
        <location evidence="1">Cytoskeleton</location>
    </subcellularLocation>
</comment>
<dbReference type="SUPFAM" id="SSF143575">
    <property type="entry name" value="GAS2 domain-like"/>
    <property type="match status" value="1"/>
</dbReference>
<feature type="compositionally biased region" description="Polar residues" evidence="4">
    <location>
        <begin position="359"/>
        <end position="373"/>
    </location>
</feature>
<evidence type="ECO:0000256" key="2">
    <source>
        <dbReference type="ARBA" id="ARBA00022490"/>
    </source>
</evidence>
<evidence type="ECO:0000256" key="1">
    <source>
        <dbReference type="ARBA" id="ARBA00004245"/>
    </source>
</evidence>
<keyword evidence="7" id="KW-1185">Reference proteome</keyword>
<feature type="region of interest" description="Disordered" evidence="4">
    <location>
        <begin position="601"/>
        <end position="641"/>
    </location>
</feature>
<dbReference type="EMBL" id="JAKLMC020000060">
    <property type="protein sequence ID" value="KAK5947885.1"/>
    <property type="molecule type" value="Genomic_DNA"/>
</dbReference>
<feature type="domain" description="GAR" evidence="5">
    <location>
        <begin position="675"/>
        <end position="757"/>
    </location>
</feature>
<dbReference type="Gene3D" id="3.30.920.20">
    <property type="entry name" value="Gas2-like domain"/>
    <property type="match status" value="1"/>
</dbReference>
<evidence type="ECO:0000313" key="7">
    <source>
        <dbReference type="Proteomes" id="UP001316803"/>
    </source>
</evidence>
<organism evidence="6 7">
    <name type="scientific">Knufia fluminis</name>
    <dbReference type="NCBI Taxonomy" id="191047"/>
    <lineage>
        <taxon>Eukaryota</taxon>
        <taxon>Fungi</taxon>
        <taxon>Dikarya</taxon>
        <taxon>Ascomycota</taxon>
        <taxon>Pezizomycotina</taxon>
        <taxon>Eurotiomycetes</taxon>
        <taxon>Chaetothyriomycetidae</taxon>
        <taxon>Chaetothyriales</taxon>
        <taxon>Trichomeriaceae</taxon>
        <taxon>Knufia</taxon>
    </lineage>
</organism>
<evidence type="ECO:0000313" key="6">
    <source>
        <dbReference type="EMBL" id="KAK5947885.1"/>
    </source>
</evidence>
<dbReference type="Proteomes" id="UP001316803">
    <property type="component" value="Unassembled WGS sequence"/>
</dbReference>
<name>A0AAN8I335_9EURO</name>
<feature type="region of interest" description="Disordered" evidence="4">
    <location>
        <begin position="661"/>
        <end position="685"/>
    </location>
</feature>
<feature type="compositionally biased region" description="Polar residues" evidence="4">
    <location>
        <begin position="513"/>
        <end position="535"/>
    </location>
</feature>
<protein>
    <recommendedName>
        <fullName evidence="5">GAR domain-containing protein</fullName>
    </recommendedName>
</protein>
<feature type="compositionally biased region" description="Low complexity" evidence="4">
    <location>
        <begin position="664"/>
        <end position="677"/>
    </location>
</feature>
<feature type="compositionally biased region" description="Basic and acidic residues" evidence="4">
    <location>
        <begin position="807"/>
        <end position="823"/>
    </location>
</feature>
<feature type="region of interest" description="Disordered" evidence="4">
    <location>
        <begin position="772"/>
        <end position="793"/>
    </location>
</feature>
<dbReference type="PROSITE" id="PS51460">
    <property type="entry name" value="GAR"/>
    <property type="match status" value="1"/>
</dbReference>
<keyword evidence="2" id="KW-0963">Cytoplasm</keyword>
<evidence type="ECO:0000259" key="5">
    <source>
        <dbReference type="PROSITE" id="PS51460"/>
    </source>
</evidence>
<feature type="region of interest" description="Disordered" evidence="4">
    <location>
        <begin position="1"/>
        <end position="40"/>
    </location>
</feature>
<dbReference type="InterPro" id="IPR036534">
    <property type="entry name" value="GAR_dom_sf"/>
</dbReference>
<sequence length="1063" mass="115057">MATVQPNPTDLTISTKLPPPTHARTFSKSRSPSRSPTRKAQFAARELDPLLKNLSPDSTLEALQAANALGRNEAEHNAIARSISDASEAERELGIRAAIAAKKLREWTEEVTSWPWPSSQDRAWGAGFVPPSTTAKGTAPTYFGSLPSDVVKQREERLDEIWDAIETLGIDEIKDYVFSFHNPGSRSASTGPVSGYGRMRDFTALVTATVIQALPVLANLHIILETWSVRLTVLRQIPDLLSALEQVKLGMGTINDIVQDEQKSRKLTKRELETGKVMFGNRVSNLGKRVDTLLDLLEGQEDSLPQAWIDSLENIENEYAKWVAQAEKVVLRNQMASDEVSSRNGTPDPSPSKIPLQVSDDSSPSKMQENAQAGLTKGHPEDSGPVPDIQVVKRKPLLEINPKAEQSHRRGISEVSMADSVLSTYSMENAEIIDATATPVMPSPRISVINPHFPAAGSDMSSWMTNKNNNKSLSPPRPAFIQRASTASMGFVPKEQIRQVVLRRSASYDMLSSMKSPSSTLQPQNQSTAPSSAVTSPLYELDNPLLYGSKHQNMTPLATSPSPSLRVDPLSLKGRKLAQGSIIQPPLVPRRSSKRLSMPLLAAPKHPSTPSPNPPTPKFEAPAGSGMPPPATPPSRVKKEETFDDKLKSILASIPTKIRLAEGSESSSSDVGSQTSSRASSPVRALKLSPVRDKSGRNGQASSGIRVYHLRGGKSRDAPPLKLYVRAVGENGERVMVRVGGGWADLGEYLREYSLHHGGRGLHERKLEVAGYPGSHKSKNSNGSIGPAMMPSDKKRTVADQGFDFGLDERPTSPEKVELERNPWRPPPMPIGTHPDVALARSTTPTQQNKVRGSTPTPQPRPSSRISVSANTTPTITTTTTSTNNYTPLGGAGPVPQNRRATSQIFQRTPSSEAWVEGMMNQARSVSGSHPHHQHSTEHSNVSTTPKAGSNTTTITTPTIVTTTTVSSSRKYGSLPSRRFSSWSTMPATPTTSTNTTNARPSAISSPQGSQLSQTSSGSSGSFVTPNTSKANGRNEIDKKKSRMSLSDVGGIRRVFLRKKSDK</sequence>
<accession>A0AAN8I335</accession>
<feature type="region of interest" description="Disordered" evidence="4">
    <location>
        <begin position="512"/>
        <end position="568"/>
    </location>
</feature>
<feature type="compositionally biased region" description="Pro residues" evidence="4">
    <location>
        <begin position="607"/>
        <end position="617"/>
    </location>
</feature>
<feature type="compositionally biased region" description="Polar residues" evidence="4">
    <location>
        <begin position="1023"/>
        <end position="1032"/>
    </location>
</feature>
<gene>
    <name evidence="6" type="ORF">OHC33_011092</name>
</gene>
<feature type="compositionally biased region" description="Low complexity" evidence="4">
    <location>
        <begin position="952"/>
        <end position="966"/>
    </location>
</feature>